<evidence type="ECO:0000256" key="2">
    <source>
        <dbReference type="ARBA" id="ARBA00022448"/>
    </source>
</evidence>
<feature type="transmembrane region" description="Helical" evidence="8">
    <location>
        <begin position="32"/>
        <end position="54"/>
    </location>
</feature>
<feature type="transmembrane region" description="Helical" evidence="8">
    <location>
        <begin position="66"/>
        <end position="85"/>
    </location>
</feature>
<protein>
    <submittedName>
        <fullName evidence="9">AEC family transporter</fullName>
    </submittedName>
</protein>
<dbReference type="InterPro" id="IPR004776">
    <property type="entry name" value="Mem_transp_PIN-like"/>
</dbReference>
<feature type="transmembrane region" description="Helical" evidence="8">
    <location>
        <begin position="264"/>
        <end position="285"/>
    </location>
</feature>
<evidence type="ECO:0000256" key="5">
    <source>
        <dbReference type="ARBA" id="ARBA00022989"/>
    </source>
</evidence>
<keyword evidence="6 8" id="KW-0472">Membrane</keyword>
<evidence type="ECO:0000256" key="4">
    <source>
        <dbReference type="ARBA" id="ARBA00022692"/>
    </source>
</evidence>
<dbReference type="PANTHER" id="PTHR36838:SF3">
    <property type="entry name" value="TRANSPORTER AUXIN EFFLUX CARRIER EC FAMILY"/>
    <property type="match status" value="1"/>
</dbReference>
<feature type="region of interest" description="Disordered" evidence="7">
    <location>
        <begin position="357"/>
        <end position="384"/>
    </location>
</feature>
<sequence length="384" mass="40783">MHAVQSILTVTFPFFALVLCGYVATRRALLPIAAIPGLSTFILFFALPAMLFRFGAATPLAQLLDLRLILLYSVCGVLLLALTLVASRNQRIGLKDAAFGALVAVFPNSGFMGIPLILALLGEAAVGVVIVTILVDSFLISSICLSMAQMQGSTGEPRHWRTLVRAFVRSLRGAASNPMPWAIAAGALFGWSGLTMPEPVGKTIALLSDAASPVALFTIGAILARNAVRASHSSPPMDYVPIALAKLFVHPLMIFLVARAAQGMGYAFTAQTLTALMLVAALPSASNVSMLAERFGVDSERIARIILVSTALSFSPSPEWCGCWGFSFRALSAIGLVIVVSQPRALLLVGEINSSTRPTPSRYADQEQATSAQQRHKVFVTPTD</sequence>
<feature type="transmembrane region" description="Helical" evidence="8">
    <location>
        <begin position="97"/>
        <end position="118"/>
    </location>
</feature>
<keyword evidence="2" id="KW-0813">Transport</keyword>
<reference evidence="9" key="1">
    <citation type="submission" date="2020-10" db="EMBL/GenBank/DDBJ databases">
        <title>Connecting structure to function with the recovery of over 1000 high-quality activated sludge metagenome-assembled genomes encoding full-length rRNA genes using long-read sequencing.</title>
        <authorList>
            <person name="Singleton C.M."/>
            <person name="Petriglieri F."/>
            <person name="Kristensen J.M."/>
            <person name="Kirkegaard R.H."/>
            <person name="Michaelsen T.Y."/>
            <person name="Andersen M.H."/>
            <person name="Karst S.M."/>
            <person name="Dueholm M.S."/>
            <person name="Nielsen P.H."/>
            <person name="Albertsen M."/>
        </authorList>
    </citation>
    <scope>NUCLEOTIDE SEQUENCE</scope>
    <source>
        <strain evidence="9">EsbW_18-Q3-R4-48_MAXAC.044</strain>
    </source>
</reference>
<evidence type="ECO:0000256" key="3">
    <source>
        <dbReference type="ARBA" id="ARBA00022475"/>
    </source>
</evidence>
<dbReference type="Pfam" id="PF03547">
    <property type="entry name" value="Mem_trans"/>
    <property type="match status" value="1"/>
</dbReference>
<feature type="transmembrane region" description="Helical" evidence="8">
    <location>
        <begin position="204"/>
        <end position="227"/>
    </location>
</feature>
<dbReference type="EMBL" id="JADJNC010000011">
    <property type="protein sequence ID" value="MBK7423164.1"/>
    <property type="molecule type" value="Genomic_DNA"/>
</dbReference>
<keyword evidence="4 8" id="KW-0812">Transmembrane</keyword>
<evidence type="ECO:0000256" key="7">
    <source>
        <dbReference type="SAM" id="MobiDB-lite"/>
    </source>
</evidence>
<dbReference type="PANTHER" id="PTHR36838">
    <property type="entry name" value="AUXIN EFFLUX CARRIER FAMILY PROTEIN"/>
    <property type="match status" value="1"/>
</dbReference>
<keyword evidence="5 8" id="KW-1133">Transmembrane helix</keyword>
<evidence type="ECO:0000256" key="6">
    <source>
        <dbReference type="ARBA" id="ARBA00023136"/>
    </source>
</evidence>
<feature type="transmembrane region" description="Helical" evidence="8">
    <location>
        <begin position="124"/>
        <end position="150"/>
    </location>
</feature>
<dbReference type="GO" id="GO:0055085">
    <property type="term" value="P:transmembrane transport"/>
    <property type="evidence" value="ECO:0007669"/>
    <property type="project" value="InterPro"/>
</dbReference>
<dbReference type="GO" id="GO:0016020">
    <property type="term" value="C:membrane"/>
    <property type="evidence" value="ECO:0007669"/>
    <property type="project" value="UniProtKB-SubCell"/>
</dbReference>
<evidence type="ECO:0000313" key="9">
    <source>
        <dbReference type="EMBL" id="MBK7423164.1"/>
    </source>
</evidence>
<feature type="transmembrane region" description="Helical" evidence="8">
    <location>
        <begin position="171"/>
        <end position="192"/>
    </location>
</feature>
<evidence type="ECO:0000313" key="10">
    <source>
        <dbReference type="Proteomes" id="UP000886602"/>
    </source>
</evidence>
<feature type="transmembrane region" description="Helical" evidence="8">
    <location>
        <begin position="6"/>
        <end position="25"/>
    </location>
</feature>
<name>A0A9D7FF49_9RHOO</name>
<organism evidence="9 10">
    <name type="scientific">Candidatus Propionivibrio dominans</name>
    <dbReference type="NCBI Taxonomy" id="2954373"/>
    <lineage>
        <taxon>Bacteria</taxon>
        <taxon>Pseudomonadati</taxon>
        <taxon>Pseudomonadota</taxon>
        <taxon>Betaproteobacteria</taxon>
        <taxon>Rhodocyclales</taxon>
        <taxon>Rhodocyclaceae</taxon>
        <taxon>Propionivibrio</taxon>
    </lineage>
</organism>
<dbReference type="Proteomes" id="UP000886602">
    <property type="component" value="Unassembled WGS sequence"/>
</dbReference>
<keyword evidence="3" id="KW-1003">Cell membrane</keyword>
<evidence type="ECO:0000256" key="8">
    <source>
        <dbReference type="SAM" id="Phobius"/>
    </source>
</evidence>
<dbReference type="AlphaFoldDB" id="A0A9D7FF49"/>
<comment type="subcellular location">
    <subcellularLocation>
        <location evidence="1">Membrane</location>
        <topology evidence="1">Multi-pass membrane protein</topology>
    </subcellularLocation>
</comment>
<comment type="caution">
    <text evidence="9">The sequence shown here is derived from an EMBL/GenBank/DDBJ whole genome shotgun (WGS) entry which is preliminary data.</text>
</comment>
<proteinExistence type="predicted"/>
<gene>
    <name evidence="9" type="ORF">IPJ48_08735</name>
</gene>
<evidence type="ECO:0000256" key="1">
    <source>
        <dbReference type="ARBA" id="ARBA00004141"/>
    </source>
</evidence>
<feature type="transmembrane region" description="Helical" evidence="8">
    <location>
        <begin position="239"/>
        <end position="258"/>
    </location>
</feature>
<accession>A0A9D7FF49</accession>